<keyword evidence="3" id="KW-1185">Reference proteome</keyword>
<evidence type="ECO:0000313" key="3">
    <source>
        <dbReference type="Proteomes" id="UP001230051"/>
    </source>
</evidence>
<comment type="caution">
    <text evidence="2">The sequence shown here is derived from an EMBL/GenBank/DDBJ whole genome shotgun (WGS) entry which is preliminary data.</text>
</comment>
<gene>
    <name evidence="2" type="ORF">AOXY_G26163</name>
</gene>
<feature type="compositionally biased region" description="Basic and acidic residues" evidence="1">
    <location>
        <begin position="77"/>
        <end position="86"/>
    </location>
</feature>
<feature type="region of interest" description="Disordered" evidence="1">
    <location>
        <begin position="1"/>
        <end position="96"/>
    </location>
</feature>
<dbReference type="AlphaFoldDB" id="A0AAD8CRW5"/>
<name>A0AAD8CRW5_ACIOX</name>
<feature type="compositionally biased region" description="Polar residues" evidence="1">
    <location>
        <begin position="11"/>
        <end position="20"/>
    </location>
</feature>
<dbReference type="Proteomes" id="UP001230051">
    <property type="component" value="Unassembled WGS sequence"/>
</dbReference>
<dbReference type="EMBL" id="JAGXEW010000028">
    <property type="protein sequence ID" value="KAK1156069.1"/>
    <property type="molecule type" value="Genomic_DNA"/>
</dbReference>
<organism evidence="2 3">
    <name type="scientific">Acipenser oxyrinchus oxyrinchus</name>
    <dbReference type="NCBI Taxonomy" id="40147"/>
    <lineage>
        <taxon>Eukaryota</taxon>
        <taxon>Metazoa</taxon>
        <taxon>Chordata</taxon>
        <taxon>Craniata</taxon>
        <taxon>Vertebrata</taxon>
        <taxon>Euteleostomi</taxon>
        <taxon>Actinopterygii</taxon>
        <taxon>Chondrostei</taxon>
        <taxon>Acipenseriformes</taxon>
        <taxon>Acipenseridae</taxon>
        <taxon>Acipenser</taxon>
    </lineage>
</organism>
<sequence>MASSRAEKNWSELQESLNRVRQQRGVVPRTGWDGLLSSGTNLQPPVSASQRGQRQVRSTPYLPSLTAGDGWDQTPTDFRRSKRVPEDPLSAGTASERGGRVMEDLTARPGVFPVQRGVMKGLKTLEPRQPLQQIANTRELETEAKTPTTLSNRHRDCAAALYFTENKRFAWDCVNSFIADVLFDELIPDLLIEVFSRDCVQQSSPVKFPSTDSVKKQRQSIVGRVQEHASRLPSMLFGELLQEVMLDLSAEVLRNAVKGFVDSHMTKAAIYDSMSEIVTETVQELIPGLVREVQAGLAVDSVLEEELLPEVLSEEARTVVLSVLGEHDSEISRLQLAQVSRYAARRLMDSFLIDHLVALVENHGQSFVQKEQSRKLLDSWIVNTLFHQYHSVWRQRDATLEKVPLRHHHQKVFTDVALDVILGELAVSVDEDVEDLLEYERQMEGEGFTG</sequence>
<evidence type="ECO:0000313" key="2">
    <source>
        <dbReference type="EMBL" id="KAK1156069.1"/>
    </source>
</evidence>
<feature type="compositionally biased region" description="Polar residues" evidence="1">
    <location>
        <begin position="37"/>
        <end position="58"/>
    </location>
</feature>
<accession>A0AAD8CRW5</accession>
<feature type="compositionally biased region" description="Basic and acidic residues" evidence="1">
    <location>
        <begin position="1"/>
        <end position="10"/>
    </location>
</feature>
<reference evidence="2" key="1">
    <citation type="submission" date="2022-02" db="EMBL/GenBank/DDBJ databases">
        <title>Atlantic sturgeon de novo genome assembly.</title>
        <authorList>
            <person name="Stock M."/>
            <person name="Klopp C."/>
            <person name="Guiguen Y."/>
            <person name="Cabau C."/>
            <person name="Parinello H."/>
            <person name="Santidrian Yebra-Pimentel E."/>
            <person name="Kuhl H."/>
            <person name="Dirks R.P."/>
            <person name="Guessner J."/>
            <person name="Wuertz S."/>
            <person name="Du K."/>
            <person name="Schartl M."/>
        </authorList>
    </citation>
    <scope>NUCLEOTIDE SEQUENCE</scope>
    <source>
        <strain evidence="2">STURGEONOMICS-FGT-2020</strain>
        <tissue evidence="2">Whole blood</tissue>
    </source>
</reference>
<proteinExistence type="predicted"/>
<evidence type="ECO:0000256" key="1">
    <source>
        <dbReference type="SAM" id="MobiDB-lite"/>
    </source>
</evidence>
<protein>
    <submittedName>
        <fullName evidence="2">Uncharacterized protein</fullName>
    </submittedName>
</protein>